<dbReference type="GO" id="GO:0005829">
    <property type="term" value="C:cytosol"/>
    <property type="evidence" value="ECO:0007669"/>
    <property type="project" value="TreeGrafter"/>
</dbReference>
<dbReference type="Proteomes" id="UP000647424">
    <property type="component" value="Unassembled WGS sequence"/>
</dbReference>
<keyword evidence="2" id="KW-0238">DNA-binding</keyword>
<dbReference type="Gene3D" id="1.10.10.10">
    <property type="entry name" value="Winged helix-like DNA-binding domain superfamily/Winged helix DNA-binding domain"/>
    <property type="match status" value="1"/>
</dbReference>
<evidence type="ECO:0000259" key="4">
    <source>
        <dbReference type="PROSITE" id="PS51063"/>
    </source>
</evidence>
<name>A0A927ILC7_9BURK</name>
<comment type="caution">
    <text evidence="5">The sequence shown here is derived from an EMBL/GenBank/DDBJ whole genome shotgun (WGS) entry which is preliminary data.</text>
</comment>
<dbReference type="AlphaFoldDB" id="A0A927ILC7"/>
<dbReference type="RefSeq" id="WP_191819085.1">
    <property type="nucleotide sequence ID" value="NZ_JACYFT010000002.1"/>
</dbReference>
<dbReference type="GO" id="GO:0003700">
    <property type="term" value="F:DNA-binding transcription factor activity"/>
    <property type="evidence" value="ECO:0007669"/>
    <property type="project" value="TreeGrafter"/>
</dbReference>
<dbReference type="CDD" id="cd00038">
    <property type="entry name" value="CAP_ED"/>
    <property type="match status" value="1"/>
</dbReference>
<dbReference type="Gene3D" id="3.30.450.20">
    <property type="entry name" value="PAS domain"/>
    <property type="match status" value="1"/>
</dbReference>
<dbReference type="InterPro" id="IPR012318">
    <property type="entry name" value="HTH_CRP"/>
</dbReference>
<dbReference type="InterPro" id="IPR036390">
    <property type="entry name" value="WH_DNA-bd_sf"/>
</dbReference>
<evidence type="ECO:0000256" key="2">
    <source>
        <dbReference type="ARBA" id="ARBA00023125"/>
    </source>
</evidence>
<dbReference type="InterPro" id="IPR035965">
    <property type="entry name" value="PAS-like_dom_sf"/>
</dbReference>
<dbReference type="SUPFAM" id="SSF55785">
    <property type="entry name" value="PYP-like sensor domain (PAS domain)"/>
    <property type="match status" value="2"/>
</dbReference>
<gene>
    <name evidence="5" type="ORF">IC609_08520</name>
</gene>
<proteinExistence type="predicted"/>
<dbReference type="InterPro" id="IPR050397">
    <property type="entry name" value="Env_Response_Regulators"/>
</dbReference>
<dbReference type="InterPro" id="IPR000595">
    <property type="entry name" value="cNMP-bd_dom"/>
</dbReference>
<dbReference type="PROSITE" id="PS51063">
    <property type="entry name" value="HTH_CRP_2"/>
    <property type="match status" value="1"/>
</dbReference>
<evidence type="ECO:0000313" key="5">
    <source>
        <dbReference type="EMBL" id="MBD8050588.1"/>
    </source>
</evidence>
<protein>
    <submittedName>
        <fullName evidence="5">Helix-turn-helix domain-containing protein</fullName>
    </submittedName>
</protein>
<evidence type="ECO:0000313" key="6">
    <source>
        <dbReference type="Proteomes" id="UP000647424"/>
    </source>
</evidence>
<dbReference type="EMBL" id="JACYFT010000002">
    <property type="protein sequence ID" value="MBD8050588.1"/>
    <property type="molecule type" value="Genomic_DNA"/>
</dbReference>
<dbReference type="SMART" id="SM00100">
    <property type="entry name" value="cNMP"/>
    <property type="match status" value="1"/>
</dbReference>
<dbReference type="Gene3D" id="2.60.120.10">
    <property type="entry name" value="Jelly Rolls"/>
    <property type="match status" value="1"/>
</dbReference>
<reference evidence="5" key="1">
    <citation type="submission" date="2020-09" db="EMBL/GenBank/DDBJ databases">
        <title>Genome seq and assembly of Limnohabitants sp.</title>
        <authorList>
            <person name="Chhetri G."/>
        </authorList>
    </citation>
    <scope>NUCLEOTIDE SEQUENCE</scope>
    <source>
        <strain evidence="5">JUR4</strain>
    </source>
</reference>
<feature type="domain" description="HTH crp-type" evidence="4">
    <location>
        <begin position="148"/>
        <end position="214"/>
    </location>
</feature>
<dbReference type="InterPro" id="IPR036388">
    <property type="entry name" value="WH-like_DNA-bd_sf"/>
</dbReference>
<accession>A0A927ILC7</accession>
<keyword evidence="6" id="KW-1185">Reference proteome</keyword>
<dbReference type="GO" id="GO:0003677">
    <property type="term" value="F:DNA binding"/>
    <property type="evidence" value="ECO:0007669"/>
    <property type="project" value="UniProtKB-KW"/>
</dbReference>
<dbReference type="SUPFAM" id="SSF51206">
    <property type="entry name" value="cAMP-binding domain-like"/>
    <property type="match status" value="1"/>
</dbReference>
<evidence type="ECO:0000256" key="1">
    <source>
        <dbReference type="ARBA" id="ARBA00023015"/>
    </source>
</evidence>
<organism evidence="5 6">
    <name type="scientific">Limnohabitans radicicola</name>
    <dbReference type="NCBI Taxonomy" id="2771427"/>
    <lineage>
        <taxon>Bacteria</taxon>
        <taxon>Pseudomonadati</taxon>
        <taxon>Pseudomonadota</taxon>
        <taxon>Betaproteobacteria</taxon>
        <taxon>Burkholderiales</taxon>
        <taxon>Comamonadaceae</taxon>
        <taxon>Limnohabitans</taxon>
    </lineage>
</organism>
<dbReference type="PANTHER" id="PTHR24567:SF74">
    <property type="entry name" value="HTH-TYPE TRANSCRIPTIONAL REGULATOR ARCR"/>
    <property type="match status" value="1"/>
</dbReference>
<dbReference type="SUPFAM" id="SSF46785">
    <property type="entry name" value="Winged helix' DNA-binding domain"/>
    <property type="match status" value="1"/>
</dbReference>
<dbReference type="InterPro" id="IPR014710">
    <property type="entry name" value="RmlC-like_jellyroll"/>
</dbReference>
<dbReference type="InterPro" id="IPR018490">
    <property type="entry name" value="cNMP-bd_dom_sf"/>
</dbReference>
<keyword evidence="3" id="KW-0804">Transcription</keyword>
<evidence type="ECO:0000256" key="3">
    <source>
        <dbReference type="ARBA" id="ARBA00023163"/>
    </source>
</evidence>
<sequence length="465" mass="50462">MAYPVEKSARQNGILAALPISDYVDIADALESVDLVAGQVIDEPGAVQGFVYFPVSCTASLVSSTQEGEMSELAITGHEGLVGVAAVLGMPSVNHHSIVMCDGQAYRMSAHAFALAMGQSPSLRRLTLRYVQALMSQMAQSIVCSRHHSVLQRLSFWLLFNQDRSASDQLKVTHETVAHMLGVRRESITQAAGQLQSSGWIRTSRGKIFIENPSGLSSRACECYGLVKAEYERLQQPVSSDADGAQAWMTDGHDPLHRDHPTDGASLHGGSDRKYADIYDFAPVGLLSLDSAGQILELNMAGAILLGIQRSQCARHAFTEFLTNAAQGDFLAFHAEVMSGKCRRHCELTLQATPQRPLMVVRVHATVDEEGLENRMVMFDITEQVQQAHALAEREREQRSLLEHLPGVFWIKDELGRFVAVNHLAGRSAPAAPGGSPTQVPTVDGARHYGAAHGAEAARSATFKN</sequence>
<dbReference type="Pfam" id="PF13545">
    <property type="entry name" value="HTH_Crp_2"/>
    <property type="match status" value="1"/>
</dbReference>
<dbReference type="PANTHER" id="PTHR24567">
    <property type="entry name" value="CRP FAMILY TRANSCRIPTIONAL REGULATORY PROTEIN"/>
    <property type="match status" value="1"/>
</dbReference>
<keyword evidence="1" id="KW-0805">Transcription regulation</keyword>